<name>A0A8K0SUP7_9HYPO</name>
<feature type="transmembrane region" description="Helical" evidence="2">
    <location>
        <begin position="40"/>
        <end position="59"/>
    </location>
</feature>
<keyword evidence="4" id="KW-1185">Reference proteome</keyword>
<organism evidence="3 4">
    <name type="scientific">Stachybotrys elegans</name>
    <dbReference type="NCBI Taxonomy" id="80388"/>
    <lineage>
        <taxon>Eukaryota</taxon>
        <taxon>Fungi</taxon>
        <taxon>Dikarya</taxon>
        <taxon>Ascomycota</taxon>
        <taxon>Pezizomycotina</taxon>
        <taxon>Sordariomycetes</taxon>
        <taxon>Hypocreomycetidae</taxon>
        <taxon>Hypocreales</taxon>
        <taxon>Stachybotryaceae</taxon>
        <taxon>Stachybotrys</taxon>
    </lineage>
</organism>
<feature type="transmembrane region" description="Helical" evidence="2">
    <location>
        <begin position="130"/>
        <end position="155"/>
    </location>
</feature>
<reference evidence="3" key="1">
    <citation type="journal article" date="2021" name="Nat. Commun.">
        <title>Genetic determinants of endophytism in the Arabidopsis root mycobiome.</title>
        <authorList>
            <person name="Mesny F."/>
            <person name="Miyauchi S."/>
            <person name="Thiergart T."/>
            <person name="Pickel B."/>
            <person name="Atanasova L."/>
            <person name="Karlsson M."/>
            <person name="Huettel B."/>
            <person name="Barry K.W."/>
            <person name="Haridas S."/>
            <person name="Chen C."/>
            <person name="Bauer D."/>
            <person name="Andreopoulos W."/>
            <person name="Pangilinan J."/>
            <person name="LaButti K."/>
            <person name="Riley R."/>
            <person name="Lipzen A."/>
            <person name="Clum A."/>
            <person name="Drula E."/>
            <person name="Henrissat B."/>
            <person name="Kohler A."/>
            <person name="Grigoriev I.V."/>
            <person name="Martin F.M."/>
            <person name="Hacquard S."/>
        </authorList>
    </citation>
    <scope>NUCLEOTIDE SEQUENCE</scope>
    <source>
        <strain evidence="3">MPI-CAGE-CH-0235</strain>
    </source>
</reference>
<evidence type="ECO:0000256" key="1">
    <source>
        <dbReference type="SAM" id="MobiDB-lite"/>
    </source>
</evidence>
<protein>
    <submittedName>
        <fullName evidence="3">Uncharacterized protein</fullName>
    </submittedName>
</protein>
<gene>
    <name evidence="3" type="ORF">B0I35DRAFT_429032</name>
</gene>
<feature type="region of interest" description="Disordered" evidence="1">
    <location>
        <begin position="217"/>
        <end position="254"/>
    </location>
</feature>
<comment type="caution">
    <text evidence="3">The sequence shown here is derived from an EMBL/GenBank/DDBJ whole genome shotgun (WGS) entry which is preliminary data.</text>
</comment>
<keyword evidence="2" id="KW-1133">Transmembrane helix</keyword>
<feature type="compositionally biased region" description="Polar residues" evidence="1">
    <location>
        <begin position="240"/>
        <end position="254"/>
    </location>
</feature>
<evidence type="ECO:0000313" key="4">
    <source>
        <dbReference type="Proteomes" id="UP000813444"/>
    </source>
</evidence>
<feature type="region of interest" description="Disordered" evidence="1">
    <location>
        <begin position="66"/>
        <end position="85"/>
    </location>
</feature>
<evidence type="ECO:0000313" key="3">
    <source>
        <dbReference type="EMBL" id="KAH7321313.1"/>
    </source>
</evidence>
<dbReference type="OrthoDB" id="5241710at2759"/>
<keyword evidence="2" id="KW-0472">Membrane</keyword>
<sequence length="254" mass="27935">MAPLPSTAAHPLRPILAASFLPAFPLCIAGGVLTHRAVPAVGLAPLAASAVSAIVLPYVGRQAQADEEEDDVHREDDETENQEQPESLFIAIARNPLVTFALDAVLAAALMIVLVFTWKTANEPYRHTKGGLYMLAAYATMPLLLNFCIHLFLLFKALYDGLAVRAHLEFAASRILPPSCPNCEYNLRPSLPEIPWAKLFRRREGYAPVLVEDGERYRDELTTPEEPEEVSVVRRESRGKSTSASSSEPMPWST</sequence>
<feature type="transmembrane region" description="Helical" evidence="2">
    <location>
        <begin position="12"/>
        <end position="34"/>
    </location>
</feature>
<dbReference type="AlphaFoldDB" id="A0A8K0SUP7"/>
<dbReference type="Proteomes" id="UP000813444">
    <property type="component" value="Unassembled WGS sequence"/>
</dbReference>
<proteinExistence type="predicted"/>
<evidence type="ECO:0000256" key="2">
    <source>
        <dbReference type="SAM" id="Phobius"/>
    </source>
</evidence>
<feature type="transmembrane region" description="Helical" evidence="2">
    <location>
        <begin position="97"/>
        <end position="118"/>
    </location>
</feature>
<dbReference type="EMBL" id="JAGPNK010000005">
    <property type="protein sequence ID" value="KAH7321313.1"/>
    <property type="molecule type" value="Genomic_DNA"/>
</dbReference>
<keyword evidence="2" id="KW-0812">Transmembrane</keyword>
<accession>A0A8K0SUP7</accession>